<feature type="transmembrane region" description="Helical" evidence="5">
    <location>
        <begin position="136"/>
        <end position="155"/>
    </location>
</feature>
<protein>
    <recommendedName>
        <fullName evidence="5">NADH-quinone oxidoreductase subunit N</fullName>
        <ecNumber evidence="5">7.1.1.-</ecNumber>
    </recommendedName>
    <alternativeName>
        <fullName evidence="5">NADH dehydrogenase I subunit N</fullName>
    </alternativeName>
    <alternativeName>
        <fullName evidence="5">NDH-1 subunit N</fullName>
    </alternativeName>
</protein>
<keyword evidence="3 5" id="KW-1133">Transmembrane helix</keyword>
<comment type="catalytic activity">
    <reaction evidence="5">
        <text>a quinone + NADH + 5 H(+)(in) = a quinol + NAD(+) + 4 H(+)(out)</text>
        <dbReference type="Rhea" id="RHEA:57888"/>
        <dbReference type="ChEBI" id="CHEBI:15378"/>
        <dbReference type="ChEBI" id="CHEBI:24646"/>
        <dbReference type="ChEBI" id="CHEBI:57540"/>
        <dbReference type="ChEBI" id="CHEBI:57945"/>
        <dbReference type="ChEBI" id="CHEBI:132124"/>
    </reaction>
</comment>
<feature type="transmembrane region" description="Helical" evidence="5">
    <location>
        <begin position="82"/>
        <end position="101"/>
    </location>
</feature>
<reference evidence="8" key="1">
    <citation type="submission" date="2021-01" db="EMBL/GenBank/DDBJ databases">
        <title>Genomic Encyclopedia of Type Strains, Phase IV (KMG-IV): sequencing the most valuable type-strain genomes for metagenomic binning, comparative biology and taxonomic classification.</title>
        <authorList>
            <person name="Goeker M."/>
        </authorList>
    </citation>
    <scope>NUCLEOTIDE SEQUENCE</scope>
    <source>
        <strain evidence="8">DSM 25523</strain>
    </source>
</reference>
<feature type="transmembrane region" description="Helical" evidence="5">
    <location>
        <begin position="167"/>
        <end position="189"/>
    </location>
</feature>
<dbReference type="HAMAP" id="MF_00445">
    <property type="entry name" value="NDH1_NuoN_1"/>
    <property type="match status" value="1"/>
</dbReference>
<feature type="transmembrane region" description="Helical" evidence="5">
    <location>
        <begin position="345"/>
        <end position="366"/>
    </location>
</feature>
<evidence type="ECO:0000256" key="1">
    <source>
        <dbReference type="ARBA" id="ARBA00004651"/>
    </source>
</evidence>
<evidence type="ECO:0000313" key="9">
    <source>
        <dbReference type="Proteomes" id="UP000717624"/>
    </source>
</evidence>
<feature type="transmembrane region" description="Helical" evidence="5">
    <location>
        <begin position="387"/>
        <end position="410"/>
    </location>
</feature>
<dbReference type="GO" id="GO:0050136">
    <property type="term" value="F:NADH dehydrogenase (quinone) (non-electrogenic) activity"/>
    <property type="evidence" value="ECO:0007669"/>
    <property type="project" value="UniProtKB-UniRule"/>
</dbReference>
<dbReference type="Proteomes" id="UP000717624">
    <property type="component" value="Unassembled WGS sequence"/>
</dbReference>
<evidence type="ECO:0000256" key="2">
    <source>
        <dbReference type="ARBA" id="ARBA00022692"/>
    </source>
</evidence>
<dbReference type="GO" id="GO:0042773">
    <property type="term" value="P:ATP synthesis coupled electron transport"/>
    <property type="evidence" value="ECO:0007669"/>
    <property type="project" value="InterPro"/>
</dbReference>
<evidence type="ECO:0000313" key="8">
    <source>
        <dbReference type="EMBL" id="MBM7590167.1"/>
    </source>
</evidence>
<evidence type="ECO:0000256" key="5">
    <source>
        <dbReference type="HAMAP-Rule" id="MF_00445"/>
    </source>
</evidence>
<comment type="similarity">
    <text evidence="5">Belongs to the complex I subunit 2 family.</text>
</comment>
<name>A0A938XU64_9BACL</name>
<gene>
    <name evidence="5" type="primary">nuoN</name>
    <name evidence="8" type="ORF">JOD01_001771</name>
</gene>
<keyword evidence="4 5" id="KW-0472">Membrane</keyword>
<dbReference type="GO" id="GO:0005886">
    <property type="term" value="C:plasma membrane"/>
    <property type="evidence" value="ECO:0007669"/>
    <property type="project" value="UniProtKB-SubCell"/>
</dbReference>
<keyword evidence="5" id="KW-0874">Quinone</keyword>
<feature type="transmembrane region" description="Helical" evidence="5">
    <location>
        <begin position="18"/>
        <end position="35"/>
    </location>
</feature>
<comment type="subunit">
    <text evidence="5">NDH-1 is composed of 14 different subunits. Subunits NuoA, H, J, K, L, M, N constitute the membrane sector of the complex.</text>
</comment>
<feature type="transmembrane region" description="Helical" evidence="5">
    <location>
        <begin position="422"/>
        <end position="442"/>
    </location>
</feature>
<dbReference type="InterPro" id="IPR001750">
    <property type="entry name" value="ND/Mrp_TM"/>
</dbReference>
<dbReference type="NCBIfam" id="TIGR01770">
    <property type="entry name" value="NDH_I_N"/>
    <property type="match status" value="1"/>
</dbReference>
<evidence type="ECO:0000256" key="3">
    <source>
        <dbReference type="ARBA" id="ARBA00022989"/>
    </source>
</evidence>
<keyword evidence="2 5" id="KW-0812">Transmembrane</keyword>
<sequence>MDANNLFSVEWTYLRPEMIVLGGAVLLALLDLLAGRRLPRQLFGWLALVSVVLAGAAIWQNIQTVGQPIGFMADMLRIDSFGNAFKLLFVSGVAFTFLLSFSHLQRDAIPHHGEYSYLLLIGLLGAMVMASSADLITMFVGLELLSLSSYILVGIRKHRLASNESAFKYVVSGGIASAFTLFGMSYLYGLSGTTNLHEMTSRIGQAANSGFGAMVLISFVFLVAGLTFKIAAAPNHMWAPDVYQGAPTPVTAYLAVVSKAAGFALIVRLVLLAYGGVLTEQGQSLLLTELSGYLSIIAGLTMMIGNLMALRQVHLKRLMAYSGIAHAGYLLIPFVSLTQLSFEQVIFYLLAYLVGTFGLFAAIETISRDQRTEELKGFAGLYHRAPVLAVAVTILVVSLAGLPVTAGFFGKFYLLMSALANGRYWLTAIMLATSTISFFYYFGFIRQMYMRSGETEASVKIPAGAAFIIGVAALATLLGGLFPGLPSEFIHQHFNSGFDLGGIMKPGE</sequence>
<evidence type="ECO:0000256" key="6">
    <source>
        <dbReference type="RuleBase" id="RU000320"/>
    </source>
</evidence>
<feature type="transmembrane region" description="Helical" evidence="5">
    <location>
        <begin position="42"/>
        <end position="62"/>
    </location>
</feature>
<dbReference type="Pfam" id="PF00361">
    <property type="entry name" value="Proton_antipo_M"/>
    <property type="match status" value="1"/>
</dbReference>
<feature type="transmembrane region" description="Helical" evidence="5">
    <location>
        <begin position="318"/>
        <end position="339"/>
    </location>
</feature>
<evidence type="ECO:0000256" key="4">
    <source>
        <dbReference type="ARBA" id="ARBA00023136"/>
    </source>
</evidence>
<keyword evidence="5" id="KW-0813">Transport</keyword>
<evidence type="ECO:0000259" key="7">
    <source>
        <dbReference type="Pfam" id="PF00361"/>
    </source>
</evidence>
<dbReference type="RefSeq" id="WP_204517885.1">
    <property type="nucleotide sequence ID" value="NZ_BAABIN010000020.1"/>
</dbReference>
<keyword evidence="9" id="KW-1185">Reference proteome</keyword>
<organism evidence="8 9">
    <name type="scientific">Brevibacillus fulvus</name>
    <dbReference type="NCBI Taxonomy" id="1125967"/>
    <lineage>
        <taxon>Bacteria</taxon>
        <taxon>Bacillati</taxon>
        <taxon>Bacillota</taxon>
        <taxon>Bacilli</taxon>
        <taxon>Bacillales</taxon>
        <taxon>Paenibacillaceae</taxon>
        <taxon>Brevibacillus</taxon>
    </lineage>
</organism>
<keyword evidence="5" id="KW-1278">Translocase</keyword>
<feature type="transmembrane region" description="Helical" evidence="5">
    <location>
        <begin position="463"/>
        <end position="482"/>
    </location>
</feature>
<feature type="transmembrane region" description="Helical" evidence="5">
    <location>
        <begin position="113"/>
        <end position="130"/>
    </location>
</feature>
<dbReference type="AlphaFoldDB" id="A0A938XU64"/>
<keyword evidence="5" id="KW-0520">NAD</keyword>
<dbReference type="InterPro" id="IPR010096">
    <property type="entry name" value="NADH-Q_OxRdtase_suN/2"/>
</dbReference>
<dbReference type="NCBIfam" id="NF004446">
    <property type="entry name" value="PRK05777.2-4"/>
    <property type="match status" value="1"/>
</dbReference>
<feature type="transmembrane region" description="Helical" evidence="5">
    <location>
        <begin position="290"/>
        <end position="309"/>
    </location>
</feature>
<dbReference type="GO" id="GO:0048038">
    <property type="term" value="F:quinone binding"/>
    <property type="evidence" value="ECO:0007669"/>
    <property type="project" value="UniProtKB-KW"/>
</dbReference>
<keyword evidence="5" id="KW-1003">Cell membrane</keyword>
<comment type="subcellular location">
    <subcellularLocation>
        <location evidence="1 5">Cell membrane</location>
        <topology evidence="1 5">Multi-pass membrane protein</topology>
    </subcellularLocation>
    <subcellularLocation>
        <location evidence="6">Membrane</location>
        <topology evidence="6">Multi-pass membrane protein</topology>
    </subcellularLocation>
</comment>
<accession>A0A938XU64</accession>
<dbReference type="EC" id="7.1.1.-" evidence="5"/>
<comment type="caution">
    <text evidence="8">The sequence shown here is derived from an EMBL/GenBank/DDBJ whole genome shotgun (WGS) entry which is preliminary data.</text>
</comment>
<feature type="transmembrane region" description="Helical" evidence="5">
    <location>
        <begin position="209"/>
        <end position="231"/>
    </location>
</feature>
<dbReference type="EMBL" id="JAFBEB010000005">
    <property type="protein sequence ID" value="MBM7590167.1"/>
    <property type="molecule type" value="Genomic_DNA"/>
</dbReference>
<proteinExistence type="inferred from homology"/>
<comment type="function">
    <text evidence="5">NDH-1 shuttles electrons from NADH, via FMN and iron-sulfur (Fe-S) centers, to quinones in the respiratory chain. The immediate electron acceptor for the enzyme in this species is believed to be a menaquinone. Couples the redox reaction to proton translocation (for every two electrons transferred, four hydrogen ions are translocated across the cytoplasmic membrane), and thus conserves the redox energy in a proton gradient.</text>
</comment>
<feature type="domain" description="NADH:quinone oxidoreductase/Mrp antiporter transmembrane" evidence="7">
    <location>
        <begin position="132"/>
        <end position="436"/>
    </location>
</feature>
<feature type="transmembrane region" description="Helical" evidence="5">
    <location>
        <begin position="252"/>
        <end position="278"/>
    </location>
</feature>
<dbReference type="GO" id="GO:0008137">
    <property type="term" value="F:NADH dehydrogenase (ubiquinone) activity"/>
    <property type="evidence" value="ECO:0007669"/>
    <property type="project" value="InterPro"/>
</dbReference>
<dbReference type="PANTHER" id="PTHR22773">
    <property type="entry name" value="NADH DEHYDROGENASE"/>
    <property type="match status" value="1"/>
</dbReference>